<dbReference type="InterPro" id="IPR029043">
    <property type="entry name" value="GcvT/YgfZ_C"/>
</dbReference>
<dbReference type="SUPFAM" id="SSF103025">
    <property type="entry name" value="Folate-binding domain"/>
    <property type="match status" value="1"/>
</dbReference>
<sequence length="302" mass="32696">MSAFTVYATDYVAIYVSGVDAKSYLQGQLTQDINLVEPNTWLWAGQCSAKGKLWACFRIAAYQQGYLLICSADEAEAALRELKKYAVFSQVEITSMTQQVSGVLGDKQALGAHLGVNLDNPATSLPEGLVLTLADDRYLVVADADTLAPAHSSEAFLCAQIKAAEPSLCAAAIDEYVPQMVNLHALGGISFSKGCYTGQETVARMKYLGKNKRAMFVLSAQADSKLAPPLTEGQVQPVDLERQVGDNWRRGGTLIAQAVDQGRLYGLAVLPNDLELDSQLRAKHAPEVMFSIEPLPYSLTEE</sequence>
<dbReference type="Gene3D" id="2.40.30.160">
    <property type="match status" value="1"/>
</dbReference>
<reference evidence="2 3" key="1">
    <citation type="journal article" date="2015" name="BMC Genomics">
        <title>Genome mining reveals unlocked bioactive potential of marine Gram-negative bacteria.</title>
        <authorList>
            <person name="Machado H."/>
            <person name="Sonnenschein E.C."/>
            <person name="Melchiorsen J."/>
            <person name="Gram L."/>
        </authorList>
    </citation>
    <scope>NUCLEOTIDE SEQUENCE [LARGE SCALE GENOMIC DNA]</scope>
    <source>
        <strain evidence="2 3">S3137</strain>
    </source>
</reference>
<dbReference type="InterPro" id="IPR045179">
    <property type="entry name" value="YgfZ/GcvT"/>
</dbReference>
<name>A0A0F4PYX4_9GAMM</name>
<dbReference type="PATRIC" id="fig|151081.8.peg.720"/>
<dbReference type="EMBL" id="JXXZ01000013">
    <property type="protein sequence ID" value="KJY97169.1"/>
    <property type="molecule type" value="Genomic_DNA"/>
</dbReference>
<dbReference type="Proteomes" id="UP000033664">
    <property type="component" value="Unassembled WGS sequence"/>
</dbReference>
<organism evidence="2 3">
    <name type="scientific">Pseudoalteromonas ruthenica</name>
    <dbReference type="NCBI Taxonomy" id="151081"/>
    <lineage>
        <taxon>Bacteria</taxon>
        <taxon>Pseudomonadati</taxon>
        <taxon>Pseudomonadota</taxon>
        <taxon>Gammaproteobacteria</taxon>
        <taxon>Alteromonadales</taxon>
        <taxon>Pseudoalteromonadaceae</taxon>
        <taxon>Pseudoalteromonas</taxon>
    </lineage>
</organism>
<feature type="domain" description="tRNA-modifying protein YgfZ-like beta-barrel" evidence="1">
    <location>
        <begin position="211"/>
        <end position="283"/>
    </location>
</feature>
<dbReference type="InterPro" id="IPR048451">
    <property type="entry name" value="YgfZ_barrel"/>
</dbReference>
<dbReference type="eggNOG" id="COG0354">
    <property type="taxonomic scope" value="Bacteria"/>
</dbReference>
<evidence type="ECO:0000313" key="3">
    <source>
        <dbReference type="Proteomes" id="UP000033664"/>
    </source>
</evidence>
<protein>
    <recommendedName>
        <fullName evidence="1">tRNA-modifying protein YgfZ-like beta-barrel domain-containing protein</fullName>
    </recommendedName>
</protein>
<dbReference type="Gene3D" id="3.30.70.1630">
    <property type="match status" value="1"/>
</dbReference>
<dbReference type="AlphaFoldDB" id="A0A0F4PYX4"/>
<dbReference type="GeneID" id="58229848"/>
<dbReference type="OrthoDB" id="9796287at2"/>
<accession>A0A0F4PYX4</accession>
<comment type="caution">
    <text evidence="2">The sequence shown here is derived from an EMBL/GenBank/DDBJ whole genome shotgun (WGS) entry which is preliminary data.</text>
</comment>
<dbReference type="PANTHER" id="PTHR22602:SF0">
    <property type="entry name" value="TRANSFERASE CAF17, MITOCHONDRIAL-RELATED"/>
    <property type="match status" value="1"/>
</dbReference>
<dbReference type="InterPro" id="IPR017703">
    <property type="entry name" value="YgfZ/GCV_T_CS"/>
</dbReference>
<dbReference type="Pfam" id="PF21130">
    <property type="entry name" value="YgfZ_barrel"/>
    <property type="match status" value="1"/>
</dbReference>
<dbReference type="Gene3D" id="3.30.70.1400">
    <property type="entry name" value="Aminomethyltransferase beta-barrel domains"/>
    <property type="match status" value="1"/>
</dbReference>
<evidence type="ECO:0000313" key="2">
    <source>
        <dbReference type="EMBL" id="KJY97169.1"/>
    </source>
</evidence>
<proteinExistence type="predicted"/>
<dbReference type="PANTHER" id="PTHR22602">
    <property type="entry name" value="TRANSFERASE CAF17, MITOCHONDRIAL-RELATED"/>
    <property type="match status" value="1"/>
</dbReference>
<dbReference type="SUPFAM" id="SSF101790">
    <property type="entry name" value="Aminomethyltransferase beta-barrel domain"/>
    <property type="match status" value="1"/>
</dbReference>
<evidence type="ECO:0000259" key="1">
    <source>
        <dbReference type="Pfam" id="PF21130"/>
    </source>
</evidence>
<dbReference type="RefSeq" id="WP_045978552.1">
    <property type="nucleotide sequence ID" value="NZ_JXXY01000003.1"/>
</dbReference>
<gene>
    <name evidence="2" type="ORF">TW72_15215</name>
</gene>
<dbReference type="GO" id="GO:0016226">
    <property type="term" value="P:iron-sulfur cluster assembly"/>
    <property type="evidence" value="ECO:0007669"/>
    <property type="project" value="TreeGrafter"/>
</dbReference>
<dbReference type="NCBIfam" id="TIGR03317">
    <property type="entry name" value="ygfZ_signature"/>
    <property type="match status" value="1"/>
</dbReference>
<keyword evidence="3" id="KW-1185">Reference proteome</keyword>